<evidence type="ECO:0000256" key="4">
    <source>
        <dbReference type="ARBA" id="ARBA00022679"/>
    </source>
</evidence>
<dbReference type="InterPro" id="IPR029044">
    <property type="entry name" value="Nucleotide-diphossugar_trans"/>
</dbReference>
<evidence type="ECO:0000256" key="1">
    <source>
        <dbReference type="ARBA" id="ARBA00004167"/>
    </source>
</evidence>
<comment type="caution">
    <text evidence="10">The sequence shown here is derived from an EMBL/GenBank/DDBJ whole genome shotgun (WGS) entry which is preliminary data.</text>
</comment>
<keyword evidence="11" id="KW-1185">Reference proteome</keyword>
<dbReference type="GO" id="GO:0005737">
    <property type="term" value="C:cytoplasm"/>
    <property type="evidence" value="ECO:0007669"/>
    <property type="project" value="TreeGrafter"/>
</dbReference>
<evidence type="ECO:0000313" key="10">
    <source>
        <dbReference type="EMBL" id="KAK4754858.1"/>
    </source>
</evidence>
<comment type="similarity">
    <text evidence="2 8">Belongs to the glycosyltransferase 92 family.</text>
</comment>
<accession>A0AAN7JUP1</accession>
<feature type="transmembrane region" description="Helical" evidence="8">
    <location>
        <begin position="12"/>
        <end position="34"/>
    </location>
</feature>
<evidence type="ECO:0000256" key="6">
    <source>
        <dbReference type="ARBA" id="ARBA00022989"/>
    </source>
</evidence>
<dbReference type="Pfam" id="PF01697">
    <property type="entry name" value="Glyco_transf_92"/>
    <property type="match status" value="1"/>
</dbReference>
<evidence type="ECO:0000256" key="9">
    <source>
        <dbReference type="SAM" id="MobiDB-lite"/>
    </source>
</evidence>
<dbReference type="AlphaFoldDB" id="A0AAN7JUP1"/>
<dbReference type="InterPro" id="IPR008166">
    <property type="entry name" value="Glyco_transf_92"/>
</dbReference>
<evidence type="ECO:0000256" key="7">
    <source>
        <dbReference type="ARBA" id="ARBA00023136"/>
    </source>
</evidence>
<gene>
    <name evidence="10" type="ORF">SAY87_008615</name>
</gene>
<reference evidence="10 11" key="1">
    <citation type="journal article" date="2023" name="Hortic Res">
        <title>Pangenome of water caltrop reveals structural variations and asymmetric subgenome divergence after allopolyploidization.</title>
        <authorList>
            <person name="Zhang X."/>
            <person name="Chen Y."/>
            <person name="Wang L."/>
            <person name="Yuan Y."/>
            <person name="Fang M."/>
            <person name="Shi L."/>
            <person name="Lu R."/>
            <person name="Comes H.P."/>
            <person name="Ma Y."/>
            <person name="Chen Y."/>
            <person name="Huang G."/>
            <person name="Zhou Y."/>
            <person name="Zheng Z."/>
            <person name="Qiu Y."/>
        </authorList>
    </citation>
    <scope>NUCLEOTIDE SEQUENCE [LARGE SCALE GENOMIC DNA]</scope>
    <source>
        <tissue evidence="10">Roots</tissue>
    </source>
</reference>
<dbReference type="PANTHER" id="PTHR21461:SF55">
    <property type="entry name" value="GLYCOSYLTRANSFERASE FAMILY 92 PROTEIN"/>
    <property type="match status" value="1"/>
</dbReference>
<keyword evidence="3 8" id="KW-0328">Glycosyltransferase</keyword>
<evidence type="ECO:0000256" key="5">
    <source>
        <dbReference type="ARBA" id="ARBA00022692"/>
    </source>
</evidence>
<comment type="subcellular location">
    <subcellularLocation>
        <location evidence="1">Membrane</location>
        <topology evidence="1">Single-pass membrane protein</topology>
    </subcellularLocation>
</comment>
<proteinExistence type="inferred from homology"/>
<protein>
    <recommendedName>
        <fullName evidence="8">Glycosyltransferase family 92 protein</fullName>
        <ecNumber evidence="8">2.4.1.-</ecNumber>
    </recommendedName>
</protein>
<feature type="region of interest" description="Disordered" evidence="9">
    <location>
        <begin position="540"/>
        <end position="565"/>
    </location>
</feature>
<dbReference type="GO" id="GO:0016757">
    <property type="term" value="F:glycosyltransferase activity"/>
    <property type="evidence" value="ECO:0007669"/>
    <property type="project" value="UniProtKB-UniRule"/>
</dbReference>
<name>A0AAN7JUP1_9MYRT</name>
<dbReference type="GO" id="GO:0016020">
    <property type="term" value="C:membrane"/>
    <property type="evidence" value="ECO:0007669"/>
    <property type="project" value="UniProtKB-SubCell"/>
</dbReference>
<keyword evidence="5 8" id="KW-0812">Transmembrane</keyword>
<dbReference type="EMBL" id="JAXIOK010000014">
    <property type="protein sequence ID" value="KAK4754858.1"/>
    <property type="molecule type" value="Genomic_DNA"/>
</dbReference>
<dbReference type="PANTHER" id="PTHR21461">
    <property type="entry name" value="GLYCOSYLTRANSFERASE FAMILY 92 PROTEIN"/>
    <property type="match status" value="1"/>
</dbReference>
<evidence type="ECO:0000256" key="8">
    <source>
        <dbReference type="RuleBase" id="RU366017"/>
    </source>
</evidence>
<evidence type="ECO:0000256" key="3">
    <source>
        <dbReference type="ARBA" id="ARBA00022676"/>
    </source>
</evidence>
<dbReference type="PROSITE" id="PS51257">
    <property type="entry name" value="PROKAR_LIPOPROTEIN"/>
    <property type="match status" value="1"/>
</dbReference>
<keyword evidence="4 8" id="KW-0808">Transferase</keyword>
<dbReference type="EC" id="2.4.1.-" evidence="8"/>
<keyword evidence="7 8" id="KW-0472">Membrane</keyword>
<dbReference type="SUPFAM" id="SSF53448">
    <property type="entry name" value="Nucleotide-diphospho-sugar transferases"/>
    <property type="match status" value="1"/>
</dbReference>
<keyword evidence="6 8" id="KW-1133">Transmembrane helix</keyword>
<evidence type="ECO:0000256" key="2">
    <source>
        <dbReference type="ARBA" id="ARBA00007647"/>
    </source>
</evidence>
<sequence length="565" mass="64018">MRERRKGDGVSWNRFCWCTLCIVFSCVILSGFTFSSFRLFSGERYMPLVVPAWRNPAMEAVSMESAVAPAISVREIVIFPDQAMVFLSYPPSGRLLTKEDLLCIYSLGNSSKPQFQHPPIAAEDGADANGQMVRCPLQSGHSRVALMLRSDGSVLSGPSHHWNKLVYEALIDRDNTTVVFVKGLNLRPGKVSNSSRFECLYGWDFRRPRFVLRTEVLSIAQEIVRCETPLSVLNGGVYRGNRTVKVSLRVKGGGLIFNSIAQAGLRRAAAPSTQTKAHEMCICTMVRNQARFIKEWVVYHSKVGVNRWFIYDNNSDDDPETLVDSLNDAGFNVSRHTWPWIKTQEAGFAHCALRARPACEWVGFIDVDEFFHMPAGLDLGEVLRNWSGMPAVSELRVSCHSFGPSGLKERPRQGVTVGYTCRMATPERHKSIVRPEALNSTLINVVHHFHLRDGFEFVNVDRGIMVINHYKYQVWDVFKEKFYRRVATYVADWQEEQNAGSKDRAPGLGTRAIEPPDWSNRFCEVQDTGLRDQVLQEFADPRTHNLPWQEAEDGDGDENRTEQMD</sequence>
<evidence type="ECO:0000313" key="11">
    <source>
        <dbReference type="Proteomes" id="UP001345219"/>
    </source>
</evidence>
<dbReference type="Proteomes" id="UP001345219">
    <property type="component" value="Chromosome 8"/>
</dbReference>
<organism evidence="10 11">
    <name type="scientific">Trapa incisa</name>
    <dbReference type="NCBI Taxonomy" id="236973"/>
    <lineage>
        <taxon>Eukaryota</taxon>
        <taxon>Viridiplantae</taxon>
        <taxon>Streptophyta</taxon>
        <taxon>Embryophyta</taxon>
        <taxon>Tracheophyta</taxon>
        <taxon>Spermatophyta</taxon>
        <taxon>Magnoliopsida</taxon>
        <taxon>eudicotyledons</taxon>
        <taxon>Gunneridae</taxon>
        <taxon>Pentapetalae</taxon>
        <taxon>rosids</taxon>
        <taxon>malvids</taxon>
        <taxon>Myrtales</taxon>
        <taxon>Lythraceae</taxon>
        <taxon>Trapa</taxon>
    </lineage>
</organism>